<proteinExistence type="predicted"/>
<keyword evidence="7" id="KW-0624">Polysaccharide degradation</keyword>
<dbReference type="GO" id="GO:0045493">
    <property type="term" value="P:xylan catabolic process"/>
    <property type="evidence" value="ECO:0007669"/>
    <property type="project" value="UniProtKB-KW"/>
</dbReference>
<reference evidence="8" key="1">
    <citation type="submission" date="2018-05" db="EMBL/GenBank/DDBJ databases">
        <authorList>
            <person name="Lanie J.A."/>
            <person name="Ng W.-L."/>
            <person name="Kazmierczak K.M."/>
            <person name="Andrzejewski T.M."/>
            <person name="Davidsen T.M."/>
            <person name="Wayne K.J."/>
            <person name="Tettelin H."/>
            <person name="Glass J.I."/>
            <person name="Rusch D."/>
            <person name="Podicherti R."/>
            <person name="Tsui H.-C.T."/>
            <person name="Winkler M.E."/>
        </authorList>
    </citation>
    <scope>NUCLEOTIDE SEQUENCE</scope>
</reference>
<comment type="subcellular location">
    <subcellularLocation>
        <location evidence="1">Secreted</location>
    </subcellularLocation>
</comment>
<feature type="non-terminal residue" evidence="8">
    <location>
        <position position="1"/>
    </location>
</feature>
<organism evidence="8">
    <name type="scientific">marine metagenome</name>
    <dbReference type="NCBI Taxonomy" id="408172"/>
    <lineage>
        <taxon>unclassified sequences</taxon>
        <taxon>metagenomes</taxon>
        <taxon>ecological metagenomes</taxon>
    </lineage>
</organism>
<evidence type="ECO:0000256" key="2">
    <source>
        <dbReference type="ARBA" id="ARBA00022525"/>
    </source>
</evidence>
<evidence type="ECO:0000256" key="4">
    <source>
        <dbReference type="ARBA" id="ARBA00022729"/>
    </source>
</evidence>
<dbReference type="InterPro" id="IPR043595">
    <property type="entry name" value="FaeB/C/D"/>
</dbReference>
<evidence type="ECO:0000256" key="6">
    <source>
        <dbReference type="ARBA" id="ARBA00023277"/>
    </source>
</evidence>
<keyword evidence="2" id="KW-0964">Secreted</keyword>
<dbReference type="SUPFAM" id="SSF53474">
    <property type="entry name" value="alpha/beta-Hydrolases"/>
    <property type="match status" value="1"/>
</dbReference>
<keyword evidence="5" id="KW-0378">Hydrolase</keyword>
<dbReference type="PANTHER" id="PTHR38050:SF2">
    <property type="entry name" value="FERULOYL ESTERASE C-RELATED"/>
    <property type="match status" value="1"/>
</dbReference>
<keyword evidence="4" id="KW-0732">Signal</keyword>
<dbReference type="AlphaFoldDB" id="A0A382RAJ1"/>
<keyword evidence="3" id="KW-0858">Xylan degradation</keyword>
<accession>A0A382RAJ1</accession>
<dbReference type="InterPro" id="IPR029058">
    <property type="entry name" value="AB_hydrolase_fold"/>
</dbReference>
<dbReference type="GO" id="GO:0005576">
    <property type="term" value="C:extracellular region"/>
    <property type="evidence" value="ECO:0007669"/>
    <property type="project" value="UniProtKB-SubCell"/>
</dbReference>
<evidence type="ECO:0000256" key="1">
    <source>
        <dbReference type="ARBA" id="ARBA00004613"/>
    </source>
</evidence>
<keyword evidence="6" id="KW-0119">Carbohydrate metabolism</keyword>
<evidence type="ECO:0000256" key="7">
    <source>
        <dbReference type="ARBA" id="ARBA00023326"/>
    </source>
</evidence>
<dbReference type="Gene3D" id="3.40.50.1820">
    <property type="entry name" value="alpha/beta hydrolase"/>
    <property type="match status" value="1"/>
</dbReference>
<evidence type="ECO:0008006" key="9">
    <source>
        <dbReference type="Google" id="ProtNLM"/>
    </source>
</evidence>
<evidence type="ECO:0000313" key="8">
    <source>
        <dbReference type="EMBL" id="SVC94733.1"/>
    </source>
</evidence>
<dbReference type="PANTHER" id="PTHR38050">
    <property type="match status" value="1"/>
</dbReference>
<evidence type="ECO:0000256" key="5">
    <source>
        <dbReference type="ARBA" id="ARBA00022801"/>
    </source>
</evidence>
<dbReference type="EMBL" id="UINC01120320">
    <property type="protein sequence ID" value="SVC94733.1"/>
    <property type="molecule type" value="Genomic_DNA"/>
</dbReference>
<evidence type="ECO:0000256" key="3">
    <source>
        <dbReference type="ARBA" id="ARBA00022651"/>
    </source>
</evidence>
<protein>
    <recommendedName>
        <fullName evidence="9">Peptidase S9 prolyl oligopeptidase catalytic domain-containing protein</fullName>
    </recommendedName>
</protein>
<name>A0A382RAJ1_9ZZZZ</name>
<sequence length="297" mass="32684">ACRESRVEKGVKALDNAKEAEAKIQAEVNVADALVAKLAALSPGINEVKAQHDGRLRRLIVTTPKTFSRQNLYPILFCFHGAGGKADGPSKRWSPHADKRDLVVISAEAVQPLAKWNFRDKFHAEEHDDVGFILKVVEALVSSQVADPKTIYATGHSSGGLFCYRLAKEVTAFAALSPMSCGMVKGAHDPDQKTKFVPILQVIGDQDKSYNGSQNPKVTMYSAVKRIDVWQKFNQCGPNPVVNEKGKEIVVYTYASQTGIEVALCKVKGQGHFIRRDLRDIADSLALDFLLKHKNNK</sequence>
<dbReference type="GO" id="GO:0030600">
    <property type="term" value="F:feruloyl esterase activity"/>
    <property type="evidence" value="ECO:0007669"/>
    <property type="project" value="InterPro"/>
</dbReference>
<gene>
    <name evidence="8" type="ORF">METZ01_LOCUS347587</name>
</gene>